<proteinExistence type="predicted"/>
<keyword evidence="2" id="KW-1185">Reference proteome</keyword>
<protein>
    <submittedName>
        <fullName evidence="1">Uncharacterized protein</fullName>
    </submittedName>
</protein>
<name>A0A9W7YA36_9FUNG</name>
<comment type="caution">
    <text evidence="1">The sequence shown here is derived from an EMBL/GenBank/DDBJ whole genome shotgun (WGS) entry which is preliminary data.</text>
</comment>
<accession>A0A9W7YA36</accession>
<gene>
    <name evidence="1" type="ORF">LPJ61_004742</name>
</gene>
<organism evidence="1 2">
    <name type="scientific">Coemansia biformis</name>
    <dbReference type="NCBI Taxonomy" id="1286918"/>
    <lineage>
        <taxon>Eukaryota</taxon>
        <taxon>Fungi</taxon>
        <taxon>Fungi incertae sedis</taxon>
        <taxon>Zoopagomycota</taxon>
        <taxon>Kickxellomycotina</taxon>
        <taxon>Kickxellomycetes</taxon>
        <taxon>Kickxellales</taxon>
        <taxon>Kickxellaceae</taxon>
        <taxon>Coemansia</taxon>
    </lineage>
</organism>
<dbReference type="EMBL" id="JANBOI010001211">
    <property type="protein sequence ID" value="KAJ1727131.1"/>
    <property type="molecule type" value="Genomic_DNA"/>
</dbReference>
<evidence type="ECO:0000313" key="1">
    <source>
        <dbReference type="EMBL" id="KAJ1727131.1"/>
    </source>
</evidence>
<evidence type="ECO:0000313" key="2">
    <source>
        <dbReference type="Proteomes" id="UP001143981"/>
    </source>
</evidence>
<dbReference type="AlphaFoldDB" id="A0A9W7YA36"/>
<dbReference type="Proteomes" id="UP001143981">
    <property type="component" value="Unassembled WGS sequence"/>
</dbReference>
<reference evidence="1" key="1">
    <citation type="submission" date="2022-07" db="EMBL/GenBank/DDBJ databases">
        <title>Phylogenomic reconstructions and comparative analyses of Kickxellomycotina fungi.</title>
        <authorList>
            <person name="Reynolds N.K."/>
            <person name="Stajich J.E."/>
            <person name="Barry K."/>
            <person name="Grigoriev I.V."/>
            <person name="Crous P."/>
            <person name="Smith M.E."/>
        </authorList>
    </citation>
    <scope>NUCLEOTIDE SEQUENCE</scope>
    <source>
        <strain evidence="1">BCRC 34381</strain>
    </source>
</reference>
<sequence length="257" mass="28162">MRVHAQDAPVPDHKYDEVTLAIADDDDQSEFMPTSVRWETIVKALPEFLGTCSLHACTWLEQVAKFLEHTSIDPALCIASAQMCLKGKAANELGKWLGDDWDKFSSDFLDLFNPVGAMHKIVEVIHAQKHYVGLPSITKAVILVVNDCTSIHKATGNDLTHPILLALHALLPLTTIMVVGLNISGDFHEEITVIHKQISLAKIHSDSGTRWAKAEVAMQAFAASPTAKNLLMGDHCHHCRHADTPTAMDADCPSADF</sequence>
<dbReference type="OrthoDB" id="5513037at2759"/>